<comment type="similarity">
    <text evidence="1">Belongs to the palA/RIM20 family.</text>
</comment>
<gene>
    <name evidence="5" type="ORF">CXQ85_002415</name>
</gene>
<proteinExistence type="inferred from homology"/>
<dbReference type="PANTHER" id="PTHR23030:SF39">
    <property type="entry name" value="PROGRAMMED CELL DEATH 6-INTERACTING PROTEIN"/>
    <property type="match status" value="1"/>
</dbReference>
<dbReference type="VEuPathDB" id="FungiDB:CXQ85_002415"/>
<accession>A0A2V1AS61</accession>
<dbReference type="GO" id="GO:0005768">
    <property type="term" value="C:endosome"/>
    <property type="evidence" value="ECO:0007669"/>
    <property type="project" value="TreeGrafter"/>
</dbReference>
<sequence length="764" mass="87863">MFNNLVQIPFRICDAKPLHDILAELIRRDYFQPVTSFEEDLRNAEHLQNDLAVLSRETNPDMTHFENILYNYYHFLSDANNKFMDNCVEFEWYGTLRYQPKHCSFTSWKQEQLQLVYEMGCLYSYKALHENAYTDEGLKSACTSLKTAAGYFDALLKSNPQALAGIPDFDEDTLQCLRSMLIAQAQELVWSKAAMGKTVKDHLIARLSKKVSELYKKAADYGAESDAITLDWINHFKVKSFHFDAAAHYRMSVVALDSFKYGDQVAYLKVASKLCDEGGKYQRYVTEPVVEDLQGLTEMVKSTLKSAEKDNDLVYLKPVPDVKTLPAITGVSMVDVEASKEFFEKPSGQEAFKHLVPFSIIQIAQAFRERQDAFVVDHFHEPLKALTRMFSKFLAERDLPASIDSIQKPENVPDSLLHHSQEITSMGGTKLIDSSMLEIGKLAKQCQDLVEACNERLSMERYEDRLMKEKQGSDRWNREPSEKAAAELSARVIKMGTYLDQGSESDALIMDSYRSIKDILIVYCGGKQQLLNTIPRSSHAHVNSKVGQVIGELRELLANGEKIEQSKQRLISSIGVKSRDHSVFPVIMGQYKKNSDNFWDKDGKIDPRKFEPIYETHVKTFNSDLQFVDQLKQKQMDLEKKIHDKNLQLLEFRQTAQDASQERRHQALQQFEEAYVEYLDLVSNLNQASKFYSDFLDKGNSVLHEIDQYLYRRREEARELSLNIQNQEKLRDIESAMQNDRPHLAAPQSQRATFRDPSDDMHLP</sequence>
<evidence type="ECO:0000313" key="6">
    <source>
        <dbReference type="Proteomes" id="UP000244309"/>
    </source>
</evidence>
<dbReference type="GeneID" id="37007746"/>
<feature type="domain" description="BRO1" evidence="4">
    <location>
        <begin position="4"/>
        <end position="390"/>
    </location>
</feature>
<protein>
    <recommendedName>
        <fullName evidence="4">BRO1 domain-containing protein</fullName>
    </recommendedName>
</protein>
<dbReference type="Pfam" id="PF03097">
    <property type="entry name" value="BRO1"/>
    <property type="match status" value="1"/>
</dbReference>
<dbReference type="InterPro" id="IPR004328">
    <property type="entry name" value="BRO1_dom"/>
</dbReference>
<reference evidence="5 6" key="1">
    <citation type="submission" date="2017-12" db="EMBL/GenBank/DDBJ databases">
        <title>Genome Sequence of a Multidrug-Resistant Candida haemulonii Isolate from a Patient with Chronic Leg Ulcers in Israel.</title>
        <authorList>
            <person name="Chow N.A."/>
            <person name="Gade L."/>
            <person name="Batra D."/>
            <person name="Rowe L.A."/>
            <person name="Ben-Ami R."/>
            <person name="Loparev V.N."/>
            <person name="Litvintseva A.P."/>
        </authorList>
    </citation>
    <scope>NUCLEOTIDE SEQUENCE [LARGE SCALE GENOMIC DNA]</scope>
    <source>
        <strain evidence="5 6">B11899</strain>
    </source>
</reference>
<evidence type="ECO:0000313" key="5">
    <source>
        <dbReference type="EMBL" id="PVH20615.1"/>
    </source>
</evidence>
<dbReference type="InterPro" id="IPR025304">
    <property type="entry name" value="ALIX_V_dom"/>
</dbReference>
<feature type="compositionally biased region" description="Basic and acidic residues" evidence="3">
    <location>
        <begin position="753"/>
        <end position="764"/>
    </location>
</feature>
<dbReference type="Pfam" id="PF13949">
    <property type="entry name" value="ALIX_LYPXL_bnd"/>
    <property type="match status" value="1"/>
</dbReference>
<feature type="region of interest" description="Disordered" evidence="3">
    <location>
        <begin position="739"/>
        <end position="764"/>
    </location>
</feature>
<evidence type="ECO:0000259" key="4">
    <source>
        <dbReference type="PROSITE" id="PS51180"/>
    </source>
</evidence>
<comment type="caution">
    <text evidence="5">The sequence shown here is derived from an EMBL/GenBank/DDBJ whole genome shotgun (WGS) entry which is preliminary data.</text>
</comment>
<keyword evidence="6" id="KW-1185">Reference proteome</keyword>
<dbReference type="AlphaFoldDB" id="A0A2V1AS61"/>
<dbReference type="PROSITE" id="PS51180">
    <property type="entry name" value="BRO1"/>
    <property type="match status" value="1"/>
</dbReference>
<dbReference type="OrthoDB" id="64867at2759"/>
<dbReference type="PANTHER" id="PTHR23030">
    <property type="entry name" value="PCD6 INTERACTING PROTEIN-RELATED"/>
    <property type="match status" value="1"/>
</dbReference>
<dbReference type="Gene3D" id="1.20.120.560">
    <property type="entry name" value="alix/aip1 in complex with the ypdl late domain"/>
    <property type="match status" value="1"/>
</dbReference>
<dbReference type="SMART" id="SM01041">
    <property type="entry name" value="BRO1"/>
    <property type="match status" value="1"/>
</dbReference>
<dbReference type="STRING" id="45357.A0A2V1AS61"/>
<name>A0A2V1AS61_9ASCO</name>
<feature type="coiled-coil region" evidence="2">
    <location>
        <begin position="628"/>
        <end position="688"/>
    </location>
</feature>
<dbReference type="InterPro" id="IPR038499">
    <property type="entry name" value="BRO1_sf"/>
</dbReference>
<dbReference type="Proteomes" id="UP000244309">
    <property type="component" value="Unassembled WGS sequence"/>
</dbReference>
<organism evidence="5 6">
    <name type="scientific">Candidozyma haemuli</name>
    <dbReference type="NCBI Taxonomy" id="45357"/>
    <lineage>
        <taxon>Eukaryota</taxon>
        <taxon>Fungi</taxon>
        <taxon>Dikarya</taxon>
        <taxon>Ascomycota</taxon>
        <taxon>Saccharomycotina</taxon>
        <taxon>Pichiomycetes</taxon>
        <taxon>Metschnikowiaceae</taxon>
        <taxon>Candidozyma</taxon>
    </lineage>
</organism>
<evidence type="ECO:0000256" key="1">
    <source>
        <dbReference type="ARBA" id="ARBA00038154"/>
    </source>
</evidence>
<dbReference type="CDD" id="cd09241">
    <property type="entry name" value="BRO1_ScRim20-like"/>
    <property type="match status" value="1"/>
</dbReference>
<dbReference type="Gene3D" id="1.25.40.280">
    <property type="entry name" value="alix/aip1 like domains"/>
    <property type="match status" value="1"/>
</dbReference>
<evidence type="ECO:0000256" key="2">
    <source>
        <dbReference type="SAM" id="Coils"/>
    </source>
</evidence>
<dbReference type="CDD" id="cd08915">
    <property type="entry name" value="V_Alix_like"/>
    <property type="match status" value="1"/>
</dbReference>
<dbReference type="EMBL" id="PKFO01000003">
    <property type="protein sequence ID" value="PVH20615.1"/>
    <property type="molecule type" value="Genomic_DNA"/>
</dbReference>
<dbReference type="RefSeq" id="XP_025341555.1">
    <property type="nucleotide sequence ID" value="XM_025486090.1"/>
</dbReference>
<dbReference type="Gene3D" id="1.20.140.50">
    <property type="entry name" value="alix/aip1 like domains"/>
    <property type="match status" value="1"/>
</dbReference>
<keyword evidence="2" id="KW-0175">Coiled coil</keyword>
<evidence type="ECO:0000256" key="3">
    <source>
        <dbReference type="SAM" id="MobiDB-lite"/>
    </source>
</evidence>